<reference evidence="9 10" key="1">
    <citation type="submission" date="2016-10" db="EMBL/GenBank/DDBJ databases">
        <authorList>
            <person name="de Groot N.N."/>
        </authorList>
    </citation>
    <scope>NUCLEOTIDE SEQUENCE [LARGE SCALE GENOMIC DNA]</scope>
    <source>
        <strain evidence="9 10">DSM 2784</strain>
    </source>
</reference>
<dbReference type="SUPFAM" id="SSF55031">
    <property type="entry name" value="Bacterial exopeptidase dimerisation domain"/>
    <property type="match status" value="1"/>
</dbReference>
<evidence type="ECO:0000313" key="10">
    <source>
        <dbReference type="Proteomes" id="UP000199208"/>
    </source>
</evidence>
<keyword evidence="4" id="KW-0479">Metal-binding</keyword>
<dbReference type="InterPro" id="IPR010964">
    <property type="entry name" value="M20A_pepV-rel"/>
</dbReference>
<dbReference type="OrthoDB" id="9761532at2"/>
<comment type="cofactor">
    <cofactor evidence="1">
        <name>Zn(2+)</name>
        <dbReference type="ChEBI" id="CHEBI:29105"/>
    </cofactor>
</comment>
<evidence type="ECO:0000256" key="8">
    <source>
        <dbReference type="ARBA" id="ARBA00023049"/>
    </source>
</evidence>
<dbReference type="GO" id="GO:0006526">
    <property type="term" value="P:L-arginine biosynthetic process"/>
    <property type="evidence" value="ECO:0007669"/>
    <property type="project" value="TreeGrafter"/>
</dbReference>
<proteinExistence type="inferred from homology"/>
<dbReference type="PANTHER" id="PTHR43808:SF31">
    <property type="entry name" value="N-ACETYL-L-CITRULLINE DEACETYLASE"/>
    <property type="match status" value="1"/>
</dbReference>
<sequence>MQQFDHLIDAMKADLIKTTQDLIRFKSVKTPAEPGKPFGAGIDDCLTFALKTAGDFGFATRNVDHYAGYAEMGEGNEMVGVLVHLDVVPEGDGWTHDPYGGELADGRLYGRGVNDNKGPAAAALIAMKAIQDSGVTLSKRVRLIFGTDEESGWACMDYYKQHEEIPAVAFSPDADFPAIHGEMGILVFDLVKDFSDYLNDGGMRLVSLKGGNRPNMVPDYAEAVLENYKASEDILKAWNQDKSANVTLEISPDGSRATVRAYGLSAHGSTPWKGQNAISDLIGFLDCLDLEIGDLTNFVRFYAAQIGRDLHGERMGCAFEDEDSGKLVFNVGVVDLDPSAGRLTVNIRYPITVNGDSVLQGVRENAGRWGLELVNLEHQKPLFVPKDHPLVTTLMKVYQAYTGDSGEAVTIGGGTYARAFENAVAFGPMFPGMEETAHQKDEFYGVEDLVLIAKIYAAAIYELAR</sequence>
<comment type="similarity">
    <text evidence="2">Belongs to the peptidase M20A family.</text>
</comment>
<dbReference type="AlphaFoldDB" id="A0A1G5RQF6"/>
<organism evidence="9 10">
    <name type="scientific">Acidaminobacter hydrogenoformans DSM 2784</name>
    <dbReference type="NCBI Taxonomy" id="1120920"/>
    <lineage>
        <taxon>Bacteria</taxon>
        <taxon>Bacillati</taxon>
        <taxon>Bacillota</taxon>
        <taxon>Clostridia</taxon>
        <taxon>Peptostreptococcales</taxon>
        <taxon>Acidaminobacteraceae</taxon>
        <taxon>Acidaminobacter</taxon>
    </lineage>
</organism>
<evidence type="ECO:0000256" key="1">
    <source>
        <dbReference type="ARBA" id="ARBA00001947"/>
    </source>
</evidence>
<keyword evidence="6" id="KW-0862">Zinc</keyword>
<dbReference type="NCBIfam" id="TIGR01887">
    <property type="entry name" value="dipeptidaselike"/>
    <property type="match status" value="1"/>
</dbReference>
<dbReference type="Pfam" id="PF01546">
    <property type="entry name" value="Peptidase_M20"/>
    <property type="match status" value="1"/>
</dbReference>
<dbReference type="Gene3D" id="3.30.70.360">
    <property type="match status" value="2"/>
</dbReference>
<keyword evidence="5" id="KW-0378">Hydrolase</keyword>
<keyword evidence="8" id="KW-0482">Metalloprotease</keyword>
<dbReference type="SUPFAM" id="SSF53187">
    <property type="entry name" value="Zn-dependent exopeptidases"/>
    <property type="match status" value="1"/>
</dbReference>
<accession>A0A1G5RQF6</accession>
<dbReference type="EMBL" id="FMWL01000001">
    <property type="protein sequence ID" value="SCZ76206.1"/>
    <property type="molecule type" value="Genomic_DNA"/>
</dbReference>
<dbReference type="STRING" id="1120920.SAMN03080599_00121"/>
<dbReference type="GO" id="GO:0008777">
    <property type="term" value="F:acetylornithine deacetylase activity"/>
    <property type="evidence" value="ECO:0007669"/>
    <property type="project" value="TreeGrafter"/>
</dbReference>
<keyword evidence="3" id="KW-0645">Protease</keyword>
<dbReference type="RefSeq" id="WP_092588947.1">
    <property type="nucleotide sequence ID" value="NZ_FMWL01000001.1"/>
</dbReference>
<evidence type="ECO:0000256" key="2">
    <source>
        <dbReference type="ARBA" id="ARBA00006247"/>
    </source>
</evidence>
<dbReference type="GO" id="GO:0008270">
    <property type="term" value="F:zinc ion binding"/>
    <property type="evidence" value="ECO:0007669"/>
    <property type="project" value="InterPro"/>
</dbReference>
<protein>
    <submittedName>
        <fullName evidence="9">Succinyl-diaminopimelate desuccinylase</fullName>
    </submittedName>
</protein>
<dbReference type="GO" id="GO:0008237">
    <property type="term" value="F:metallopeptidase activity"/>
    <property type="evidence" value="ECO:0007669"/>
    <property type="project" value="UniProtKB-KW"/>
</dbReference>
<dbReference type="InterPro" id="IPR036264">
    <property type="entry name" value="Bact_exopeptidase_dim_dom"/>
</dbReference>
<evidence type="ECO:0000256" key="6">
    <source>
        <dbReference type="ARBA" id="ARBA00022833"/>
    </source>
</evidence>
<evidence type="ECO:0000256" key="7">
    <source>
        <dbReference type="ARBA" id="ARBA00022997"/>
    </source>
</evidence>
<dbReference type="GO" id="GO:0006508">
    <property type="term" value="P:proteolysis"/>
    <property type="evidence" value="ECO:0007669"/>
    <property type="project" value="UniProtKB-KW"/>
</dbReference>
<dbReference type="Proteomes" id="UP000199208">
    <property type="component" value="Unassembled WGS sequence"/>
</dbReference>
<dbReference type="CDD" id="cd03888">
    <property type="entry name" value="M20_PepV"/>
    <property type="match status" value="1"/>
</dbReference>
<dbReference type="NCBIfam" id="NF005591">
    <property type="entry name" value="PRK07318.1"/>
    <property type="match status" value="1"/>
</dbReference>
<keyword evidence="10" id="KW-1185">Reference proteome</keyword>
<dbReference type="InterPro" id="IPR050072">
    <property type="entry name" value="Peptidase_M20A"/>
</dbReference>
<evidence type="ECO:0000256" key="5">
    <source>
        <dbReference type="ARBA" id="ARBA00022801"/>
    </source>
</evidence>
<dbReference type="Gene3D" id="3.40.630.10">
    <property type="entry name" value="Zn peptidases"/>
    <property type="match status" value="1"/>
</dbReference>
<evidence type="ECO:0000256" key="3">
    <source>
        <dbReference type="ARBA" id="ARBA00022670"/>
    </source>
</evidence>
<keyword evidence="7" id="KW-0224">Dipeptidase</keyword>
<name>A0A1G5RQF6_9FIRM</name>
<gene>
    <name evidence="9" type="ORF">SAMN03080599_00121</name>
</gene>
<evidence type="ECO:0000256" key="4">
    <source>
        <dbReference type="ARBA" id="ARBA00022723"/>
    </source>
</evidence>
<dbReference type="GO" id="GO:0016805">
    <property type="term" value="F:dipeptidase activity"/>
    <property type="evidence" value="ECO:0007669"/>
    <property type="project" value="UniProtKB-KW"/>
</dbReference>
<dbReference type="PANTHER" id="PTHR43808">
    <property type="entry name" value="ACETYLORNITHINE DEACETYLASE"/>
    <property type="match status" value="1"/>
</dbReference>
<dbReference type="InterPro" id="IPR002933">
    <property type="entry name" value="Peptidase_M20"/>
</dbReference>
<evidence type="ECO:0000313" key="9">
    <source>
        <dbReference type="EMBL" id="SCZ76206.1"/>
    </source>
</evidence>